<feature type="compositionally biased region" description="Basic and acidic residues" evidence="1">
    <location>
        <begin position="1"/>
        <end position="16"/>
    </location>
</feature>
<dbReference type="AlphaFoldDB" id="B4FXW8"/>
<evidence type="ECO:0000256" key="1">
    <source>
        <dbReference type="SAM" id="MobiDB-lite"/>
    </source>
</evidence>
<name>B4FXW8_MAIZE</name>
<proteinExistence type="evidence at transcript level"/>
<reference evidence="2" key="1">
    <citation type="journal article" date="2009" name="PLoS Genet.">
        <title>Sequencing, mapping, and analysis of 27,455 maize full-length cDNAs.</title>
        <authorList>
            <person name="Soderlund C."/>
            <person name="Descour A."/>
            <person name="Kudrna D."/>
            <person name="Bomhoff M."/>
            <person name="Boyd L."/>
            <person name="Currie J."/>
            <person name="Angelova A."/>
            <person name="Collura K."/>
            <person name="Wissotski M."/>
            <person name="Ashley E."/>
            <person name="Morrow D."/>
            <person name="Fernandes J."/>
            <person name="Walbot V."/>
            <person name="Yu Y."/>
        </authorList>
    </citation>
    <scope>NUCLEOTIDE SEQUENCE</scope>
    <source>
        <strain evidence="2">B73</strain>
    </source>
</reference>
<feature type="region of interest" description="Disordered" evidence="1">
    <location>
        <begin position="1"/>
        <end position="77"/>
    </location>
</feature>
<organism evidence="2">
    <name type="scientific">Zea mays</name>
    <name type="common">Maize</name>
    <dbReference type="NCBI Taxonomy" id="4577"/>
    <lineage>
        <taxon>Eukaryota</taxon>
        <taxon>Viridiplantae</taxon>
        <taxon>Streptophyta</taxon>
        <taxon>Embryophyta</taxon>
        <taxon>Tracheophyta</taxon>
        <taxon>Spermatophyta</taxon>
        <taxon>Magnoliopsida</taxon>
        <taxon>Liliopsida</taxon>
        <taxon>Poales</taxon>
        <taxon>Poaceae</taxon>
        <taxon>PACMAD clade</taxon>
        <taxon>Panicoideae</taxon>
        <taxon>Andropogonodae</taxon>
        <taxon>Andropogoneae</taxon>
        <taxon>Tripsacinae</taxon>
        <taxon>Zea</taxon>
    </lineage>
</organism>
<protein>
    <submittedName>
        <fullName evidence="2">Uncharacterized protein</fullName>
    </submittedName>
</protein>
<sequence length="77" mass="8613">MWENSKFADYDSAKEENDGDSQVDLESNKGDAGLDSNGLHSTKENSGRASPTKQHQQYKKKPLLKRFGGLLKKKSEN</sequence>
<accession>B4FXW8</accession>
<dbReference type="EMBL" id="BT041956">
    <property type="protein sequence ID" value="ACF86961.1"/>
    <property type="molecule type" value="mRNA"/>
</dbReference>
<evidence type="ECO:0000313" key="2">
    <source>
        <dbReference type="EMBL" id="ACF86961.1"/>
    </source>
</evidence>